<comment type="caution">
    <text evidence="3">The sequence shown here is derived from an EMBL/GenBank/DDBJ whole genome shotgun (WGS) entry which is preliminary data.</text>
</comment>
<evidence type="ECO:0000256" key="1">
    <source>
        <dbReference type="ARBA" id="ARBA00022737"/>
    </source>
</evidence>
<dbReference type="AlphaFoldDB" id="A0AAN5C6C4"/>
<dbReference type="EMBL" id="BTRK01000001">
    <property type="protein sequence ID" value="GMR31577.1"/>
    <property type="molecule type" value="Genomic_DNA"/>
</dbReference>
<feature type="repeat" description="MBT" evidence="2">
    <location>
        <begin position="403"/>
        <end position="499"/>
    </location>
</feature>
<dbReference type="PANTHER" id="PTHR12247:SF131">
    <property type="entry name" value="LD05287P"/>
    <property type="match status" value="1"/>
</dbReference>
<dbReference type="GO" id="GO:0045892">
    <property type="term" value="P:negative regulation of DNA-templated transcription"/>
    <property type="evidence" value="ECO:0007669"/>
    <property type="project" value="TreeGrafter"/>
</dbReference>
<proteinExistence type="predicted"/>
<evidence type="ECO:0000313" key="3">
    <source>
        <dbReference type="EMBL" id="GMR31577.1"/>
    </source>
</evidence>
<dbReference type="PANTHER" id="PTHR12247">
    <property type="entry name" value="POLYCOMB GROUP PROTEIN"/>
    <property type="match status" value="1"/>
</dbReference>
<gene>
    <name evidence="3" type="ORF">PMAYCL1PPCAC_01772</name>
</gene>
<dbReference type="Gene3D" id="2.30.30.140">
    <property type="match status" value="4"/>
</dbReference>
<organism evidence="3 4">
    <name type="scientific">Pristionchus mayeri</name>
    <dbReference type="NCBI Taxonomy" id="1317129"/>
    <lineage>
        <taxon>Eukaryota</taxon>
        <taxon>Metazoa</taxon>
        <taxon>Ecdysozoa</taxon>
        <taxon>Nematoda</taxon>
        <taxon>Chromadorea</taxon>
        <taxon>Rhabditida</taxon>
        <taxon>Rhabditina</taxon>
        <taxon>Diplogasteromorpha</taxon>
        <taxon>Diplogasteroidea</taxon>
        <taxon>Neodiplogasteridae</taxon>
        <taxon>Pristionchus</taxon>
    </lineage>
</organism>
<reference evidence="4" key="1">
    <citation type="submission" date="2022-10" db="EMBL/GenBank/DDBJ databases">
        <title>Genome assembly of Pristionchus species.</title>
        <authorList>
            <person name="Yoshida K."/>
            <person name="Sommer R.J."/>
        </authorList>
    </citation>
    <scope>NUCLEOTIDE SEQUENCE [LARGE SCALE GENOMIC DNA]</scope>
    <source>
        <strain evidence="4">RS5460</strain>
    </source>
</reference>
<dbReference type="PROSITE" id="PS51079">
    <property type="entry name" value="MBT"/>
    <property type="match status" value="2"/>
</dbReference>
<name>A0AAN5C6C4_9BILA</name>
<dbReference type="InterPro" id="IPR004092">
    <property type="entry name" value="Mbt"/>
</dbReference>
<dbReference type="SUPFAM" id="SSF63748">
    <property type="entry name" value="Tudor/PWWP/MBT"/>
    <property type="match status" value="4"/>
</dbReference>
<evidence type="ECO:0000313" key="4">
    <source>
        <dbReference type="Proteomes" id="UP001328107"/>
    </source>
</evidence>
<dbReference type="Pfam" id="PF02820">
    <property type="entry name" value="MBT"/>
    <property type="match status" value="3"/>
</dbReference>
<dbReference type="GO" id="GO:0042393">
    <property type="term" value="F:histone binding"/>
    <property type="evidence" value="ECO:0007669"/>
    <property type="project" value="TreeGrafter"/>
</dbReference>
<sequence>MKVTFYPYQHPGERPKTDKAVWTWHKVLFDSTTNLLDEAGKAMATPTGKLALGVFSPIEFFHEPPLRRHIVPFRQGMVLEVELTPNDKMRTEHLDKSVHPSWIAEVIHTVGYYSLLRWCGAKKSDGVFWVHTANAAVHPVGFSCAYRRADRSSGYAAIPPNIIFDNHSTDEWCKYAKERVLGKFTPKESFDDRAKEICFNKFKVGDRVETIDDDQSSIIAPATVKRILGRRVLLEYSKNDIDKADHMEKENMWKDMNDDLIYPVGFAATMGLEMKANKKYKAHVKAIADAIKEGKSEVPYAKNDARKEKVYQWRKNEKQTAEWEVDMVCEMIDRLDECQNVLKAARVIKVLPDGFLQLGPDGADIISDSFHVHQTSPNLFPVGYAMEYSIALQGPKGDNEEVFDWKSFLKRTNYKPAPENFFHCATACNVAFKVGMRMEAIDQNEKMLCPATVKAIKGRLVLVGFDGWDDEYDQLYDFRSNELLPCGWGEMVGHALQAPVKTAVEEGKVLQAEEVSGDDSDE</sequence>
<dbReference type="Proteomes" id="UP001328107">
    <property type="component" value="Unassembled WGS sequence"/>
</dbReference>
<dbReference type="GO" id="GO:0005634">
    <property type="term" value="C:nucleus"/>
    <property type="evidence" value="ECO:0007669"/>
    <property type="project" value="InterPro"/>
</dbReference>
<keyword evidence="4" id="KW-1185">Reference proteome</keyword>
<evidence type="ECO:0000256" key="2">
    <source>
        <dbReference type="PROSITE-ProRule" id="PRU00459"/>
    </source>
</evidence>
<dbReference type="SMART" id="SM00561">
    <property type="entry name" value="MBT"/>
    <property type="match status" value="2"/>
</dbReference>
<keyword evidence="1" id="KW-0677">Repeat</keyword>
<protein>
    <submittedName>
        <fullName evidence="3">Uncharacterized protein</fullName>
    </submittedName>
</protein>
<accession>A0AAN5C6C4</accession>
<feature type="repeat" description="MBT" evidence="2">
    <location>
        <begin position="170"/>
        <end position="277"/>
    </location>
</feature>
<dbReference type="InterPro" id="IPR050548">
    <property type="entry name" value="PcG_chromatin_remod_factors"/>
</dbReference>
<dbReference type="GO" id="GO:0003682">
    <property type="term" value="F:chromatin binding"/>
    <property type="evidence" value="ECO:0007669"/>
    <property type="project" value="TreeGrafter"/>
</dbReference>